<dbReference type="AlphaFoldDB" id="A0A502HEW2"/>
<comment type="caution">
    <text evidence="1">The sequence shown here is derived from an EMBL/GenBank/DDBJ whole genome shotgun (WGS) entry which is preliminary data.</text>
</comment>
<dbReference type="OrthoDB" id="878342at2"/>
<dbReference type="EMBL" id="RCYZ01000001">
    <property type="protein sequence ID" value="TPG71976.1"/>
    <property type="molecule type" value="Genomic_DNA"/>
</dbReference>
<gene>
    <name evidence="1" type="ORF">EAH73_01655</name>
</gene>
<dbReference type="RefSeq" id="WP_140464568.1">
    <property type="nucleotide sequence ID" value="NZ_RCYZ01000001.1"/>
</dbReference>
<proteinExistence type="predicted"/>
<keyword evidence="2" id="KW-1185">Reference proteome</keyword>
<protein>
    <submittedName>
        <fullName evidence="1">Uncharacterized protein</fullName>
    </submittedName>
</protein>
<evidence type="ECO:0000313" key="2">
    <source>
        <dbReference type="Proteomes" id="UP000317646"/>
    </source>
</evidence>
<evidence type="ECO:0000313" key="1">
    <source>
        <dbReference type="EMBL" id="TPG71976.1"/>
    </source>
</evidence>
<organism evidence="1 2">
    <name type="scientific">Hymenobacter nivis</name>
    <dbReference type="NCBI Taxonomy" id="1850093"/>
    <lineage>
        <taxon>Bacteria</taxon>
        <taxon>Pseudomonadati</taxon>
        <taxon>Bacteroidota</taxon>
        <taxon>Cytophagia</taxon>
        <taxon>Cytophagales</taxon>
        <taxon>Hymenobacteraceae</taxon>
        <taxon>Hymenobacter</taxon>
    </lineage>
</organism>
<dbReference type="Proteomes" id="UP000317646">
    <property type="component" value="Unassembled WGS sequence"/>
</dbReference>
<reference evidence="1 2" key="1">
    <citation type="journal article" date="2019" name="Environ. Microbiol.">
        <title>Species interactions and distinct microbial communities in high Arctic permafrost affected cryosols are associated with the CH4 and CO2 gas fluxes.</title>
        <authorList>
            <person name="Altshuler I."/>
            <person name="Hamel J."/>
            <person name="Turney S."/>
            <person name="Magnuson E."/>
            <person name="Levesque R."/>
            <person name="Greer C."/>
            <person name="Whyte L.G."/>
        </authorList>
    </citation>
    <scope>NUCLEOTIDE SEQUENCE [LARGE SCALE GENOMIC DNA]</scope>
    <source>
        <strain evidence="1 2">S9.2P</strain>
    </source>
</reference>
<accession>A0A502HEW2</accession>
<name>A0A502HEW2_9BACT</name>
<sequence length="181" mass="20366">MRNSTYAALFEGLAARHVRIRHRKDSARFARIIVSVDPLQRQVDLMEMQEVLLGRFLKPGAGEQVLVLESLQVQFTDNAGDNYQRRGRGAFFVLEKKTKDVEAWEVLDRTEQTGEELLAGARRDYEEGRDVKTRWPIGAILADAVGPLGDGTWYGTRFDFEIISPANAALVYKPAAFTPVP</sequence>